<evidence type="ECO:0000256" key="1">
    <source>
        <dbReference type="ARBA" id="ARBA00004651"/>
    </source>
</evidence>
<name>A0A1B1U3Q6_9HELI</name>
<keyword evidence="5 6" id="KW-0472">Membrane</keyword>
<dbReference type="STRING" id="222136.BBW65_00480"/>
<dbReference type="Proteomes" id="UP000092884">
    <property type="component" value="Chromosome"/>
</dbReference>
<dbReference type="Pfam" id="PF03739">
    <property type="entry name" value="LptF_LptG"/>
    <property type="match status" value="1"/>
</dbReference>
<keyword evidence="2" id="KW-1003">Cell membrane</keyword>
<feature type="transmembrane region" description="Helical" evidence="6">
    <location>
        <begin position="313"/>
        <end position="332"/>
    </location>
</feature>
<dbReference type="EMBL" id="CP016503">
    <property type="protein sequence ID" value="ANV97386.1"/>
    <property type="molecule type" value="Genomic_DNA"/>
</dbReference>
<dbReference type="PANTHER" id="PTHR33529">
    <property type="entry name" value="SLR0882 PROTEIN-RELATED"/>
    <property type="match status" value="1"/>
</dbReference>
<evidence type="ECO:0000313" key="7">
    <source>
        <dbReference type="EMBL" id="ANV97386.1"/>
    </source>
</evidence>
<feature type="transmembrane region" description="Helical" evidence="6">
    <location>
        <begin position="60"/>
        <end position="80"/>
    </location>
</feature>
<dbReference type="GO" id="GO:0015920">
    <property type="term" value="P:lipopolysaccharide transport"/>
    <property type="evidence" value="ECO:0007669"/>
    <property type="project" value="TreeGrafter"/>
</dbReference>
<feature type="transmembrane region" description="Helical" evidence="6">
    <location>
        <begin position="257"/>
        <end position="277"/>
    </location>
</feature>
<sequence length="339" mass="38861">MLKRYFFLAFAQIFFPFFLVLFFISSIILIITIAGSSFVIKITFLDLSYLFLYSLPNTVFFIIPITFFASCVLAISRLSYDYELLVFFSLGVRPFEIVKIFLPITLIVTLTSLVFSLGAVPISKRAFDNFVEQKKVDVDINIKAGEFGQKIGSWLVYVDRAENRIYKNLVLFSIDKAMSENFISASEGKITNDSGVFSLFLKQGNSYIVEEQEFKNIAFKEMYIRTQVGEAPLSAYDLFDYWKNAFNGESLGASRKFVKATLISLFPLVSIFLIPLIGIANPRYHKNFASFYILAACVLYYVFVHIFAGRAPFVALGVIPICWFCVTYFLYWKKIKPLY</sequence>
<reference evidence="8" key="1">
    <citation type="submission" date="2016-07" db="EMBL/GenBank/DDBJ databases">
        <authorList>
            <person name="Florea S."/>
            <person name="Webb J.S."/>
            <person name="Jaromczyk J."/>
            <person name="Schardl C.L."/>
        </authorList>
    </citation>
    <scope>NUCLEOTIDE SEQUENCE [LARGE SCALE GENOMIC DNA]</scope>
    <source>
        <strain evidence="8">MIT 01-6242</strain>
    </source>
</reference>
<dbReference type="PANTHER" id="PTHR33529:SF7">
    <property type="entry name" value="LIPOPOLYSACCHARIDE EXPORT SYSTEM PERMEASE PROTEIN LPTF"/>
    <property type="match status" value="1"/>
</dbReference>
<dbReference type="OrthoDB" id="5372422at2"/>
<keyword evidence="8" id="KW-1185">Reference proteome</keyword>
<evidence type="ECO:0000256" key="6">
    <source>
        <dbReference type="SAM" id="Phobius"/>
    </source>
</evidence>
<evidence type="ECO:0000256" key="2">
    <source>
        <dbReference type="ARBA" id="ARBA00022475"/>
    </source>
</evidence>
<dbReference type="AlphaFoldDB" id="A0A1B1U3Q6"/>
<dbReference type="KEGG" id="het:BBW65_00480"/>
<dbReference type="GO" id="GO:0043190">
    <property type="term" value="C:ATP-binding cassette (ABC) transporter complex"/>
    <property type="evidence" value="ECO:0007669"/>
    <property type="project" value="TreeGrafter"/>
</dbReference>
<evidence type="ECO:0000313" key="8">
    <source>
        <dbReference type="Proteomes" id="UP000092884"/>
    </source>
</evidence>
<keyword evidence="4 6" id="KW-1133">Transmembrane helix</keyword>
<comment type="subcellular location">
    <subcellularLocation>
        <location evidence="1">Cell membrane</location>
        <topology evidence="1">Multi-pass membrane protein</topology>
    </subcellularLocation>
</comment>
<proteinExistence type="predicted"/>
<evidence type="ECO:0000256" key="3">
    <source>
        <dbReference type="ARBA" id="ARBA00022692"/>
    </source>
</evidence>
<accession>A0A1B1U3Q6</accession>
<feature type="transmembrane region" description="Helical" evidence="6">
    <location>
        <begin position="7"/>
        <end position="40"/>
    </location>
</feature>
<dbReference type="RefSeq" id="WP_066338307.1">
    <property type="nucleotide sequence ID" value="NZ_CP016503.1"/>
</dbReference>
<organism evidence="7 8">
    <name type="scientific">Helicobacter enhydrae</name>
    <dbReference type="NCBI Taxonomy" id="222136"/>
    <lineage>
        <taxon>Bacteria</taxon>
        <taxon>Pseudomonadati</taxon>
        <taxon>Campylobacterota</taxon>
        <taxon>Epsilonproteobacteria</taxon>
        <taxon>Campylobacterales</taxon>
        <taxon>Helicobacteraceae</taxon>
        <taxon>Helicobacter</taxon>
    </lineage>
</organism>
<feature type="transmembrane region" description="Helical" evidence="6">
    <location>
        <begin position="289"/>
        <end position="307"/>
    </location>
</feature>
<gene>
    <name evidence="7" type="ORF">BBW65_00480</name>
</gene>
<protein>
    <submittedName>
        <fullName evidence="7">Permease</fullName>
    </submittedName>
</protein>
<dbReference type="InterPro" id="IPR005495">
    <property type="entry name" value="LptG/LptF_permease"/>
</dbReference>
<keyword evidence="3 6" id="KW-0812">Transmembrane</keyword>
<evidence type="ECO:0000256" key="4">
    <source>
        <dbReference type="ARBA" id="ARBA00022989"/>
    </source>
</evidence>
<feature type="transmembrane region" description="Helical" evidence="6">
    <location>
        <begin position="100"/>
        <end position="122"/>
    </location>
</feature>
<evidence type="ECO:0000256" key="5">
    <source>
        <dbReference type="ARBA" id="ARBA00023136"/>
    </source>
</evidence>